<feature type="signal peptide" evidence="5">
    <location>
        <begin position="1"/>
        <end position="25"/>
    </location>
</feature>
<keyword evidence="5" id="KW-0732">Signal</keyword>
<dbReference type="GO" id="GO:0000272">
    <property type="term" value="P:polysaccharide catabolic process"/>
    <property type="evidence" value="ECO:0007669"/>
    <property type="project" value="InterPro"/>
</dbReference>
<dbReference type="Proteomes" id="UP000272400">
    <property type="component" value="Unassembled WGS sequence"/>
</dbReference>
<feature type="domain" description="Glycoside hydrolase family 5" evidence="6">
    <location>
        <begin position="101"/>
        <end position="391"/>
    </location>
</feature>
<evidence type="ECO:0000256" key="3">
    <source>
        <dbReference type="RuleBase" id="RU361153"/>
    </source>
</evidence>
<evidence type="ECO:0000259" key="6">
    <source>
        <dbReference type="Pfam" id="PF00150"/>
    </source>
</evidence>
<dbReference type="PANTHER" id="PTHR31263">
    <property type="entry name" value="CELLULASE FAMILY PROTEIN (AFU_ORTHOLOGUE AFUA_5G14560)"/>
    <property type="match status" value="1"/>
</dbReference>
<dbReference type="AlphaFoldDB" id="A0A3N1D176"/>
<gene>
    <name evidence="7" type="ORF">EDD29_4861</name>
</gene>
<organism evidence="7 8">
    <name type="scientific">Actinocorallia herbida</name>
    <dbReference type="NCBI Taxonomy" id="58109"/>
    <lineage>
        <taxon>Bacteria</taxon>
        <taxon>Bacillati</taxon>
        <taxon>Actinomycetota</taxon>
        <taxon>Actinomycetes</taxon>
        <taxon>Streptosporangiales</taxon>
        <taxon>Thermomonosporaceae</taxon>
        <taxon>Actinocorallia</taxon>
    </lineage>
</organism>
<evidence type="ECO:0000256" key="4">
    <source>
        <dbReference type="SAM" id="MobiDB-lite"/>
    </source>
</evidence>
<accession>A0A3N1D176</accession>
<dbReference type="SUPFAM" id="SSF51445">
    <property type="entry name" value="(Trans)glycosidases"/>
    <property type="match status" value="1"/>
</dbReference>
<dbReference type="InterPro" id="IPR001547">
    <property type="entry name" value="Glyco_hydro_5"/>
</dbReference>
<dbReference type="InterPro" id="IPR017853">
    <property type="entry name" value="GH"/>
</dbReference>
<evidence type="ECO:0000313" key="8">
    <source>
        <dbReference type="Proteomes" id="UP000272400"/>
    </source>
</evidence>
<protein>
    <submittedName>
        <fullName evidence="7">Aryl-phospho-beta-D-glucosidase BglC (GH1 family)</fullName>
    </submittedName>
</protein>
<comment type="caution">
    <text evidence="7">The sequence shown here is derived from an EMBL/GenBank/DDBJ whole genome shotgun (WGS) entry which is preliminary data.</text>
</comment>
<dbReference type="PANTHER" id="PTHR31263:SF0">
    <property type="entry name" value="CELLULASE FAMILY PROTEIN (AFU_ORTHOLOGUE AFUA_5G14560)"/>
    <property type="match status" value="1"/>
</dbReference>
<keyword evidence="1 3" id="KW-0378">Hydrolase</keyword>
<evidence type="ECO:0000313" key="7">
    <source>
        <dbReference type="EMBL" id="ROO87266.1"/>
    </source>
</evidence>
<dbReference type="OrthoDB" id="4902692at2"/>
<evidence type="ECO:0000256" key="1">
    <source>
        <dbReference type="ARBA" id="ARBA00022801"/>
    </source>
</evidence>
<feature type="chain" id="PRO_5018171379" evidence="5">
    <location>
        <begin position="26"/>
        <end position="622"/>
    </location>
</feature>
<proteinExistence type="inferred from homology"/>
<dbReference type="GO" id="GO:0004553">
    <property type="term" value="F:hydrolase activity, hydrolyzing O-glycosyl compounds"/>
    <property type="evidence" value="ECO:0007669"/>
    <property type="project" value="InterPro"/>
</dbReference>
<feature type="region of interest" description="Disordered" evidence="4">
    <location>
        <begin position="69"/>
        <end position="88"/>
    </location>
</feature>
<dbReference type="Pfam" id="PF00150">
    <property type="entry name" value="Cellulase"/>
    <property type="match status" value="1"/>
</dbReference>
<evidence type="ECO:0000256" key="2">
    <source>
        <dbReference type="ARBA" id="ARBA00023295"/>
    </source>
</evidence>
<keyword evidence="8" id="KW-1185">Reference proteome</keyword>
<dbReference type="EMBL" id="RJKE01000001">
    <property type="protein sequence ID" value="ROO87266.1"/>
    <property type="molecule type" value="Genomic_DNA"/>
</dbReference>
<reference evidence="7 8" key="1">
    <citation type="submission" date="2018-11" db="EMBL/GenBank/DDBJ databases">
        <title>Sequencing the genomes of 1000 actinobacteria strains.</title>
        <authorList>
            <person name="Klenk H.-P."/>
        </authorList>
    </citation>
    <scope>NUCLEOTIDE SEQUENCE [LARGE SCALE GENOMIC DNA]</scope>
    <source>
        <strain evidence="7 8">DSM 44254</strain>
    </source>
</reference>
<name>A0A3N1D176_9ACTN</name>
<evidence type="ECO:0000256" key="5">
    <source>
        <dbReference type="SAM" id="SignalP"/>
    </source>
</evidence>
<keyword evidence="2 3" id="KW-0326">Glycosidase</keyword>
<comment type="similarity">
    <text evidence="3">Belongs to the glycosyl hydrolase 5 (cellulase A) family.</text>
</comment>
<sequence length="622" mass="67403">MRAAAIVVLLLSALPVGLTVSSASAAPEVRVAAADAVSWTGPLSTRGRYVVDAGGNRFKLRSGNWHGASGTWTGSGSDEDPANNHAGEVSHRVPLGLDRVPMGEIVDDFKALGLNSVRLPFSDEMIRDERPVTGLAANPALNGLRPLAVFDQVVNALTAAGLGVILNNHTTTTRWCCGVDGNERWNSGQTVQQWLDDWAFIAARYRGNTRVVGADLRNEVRRDVWDDPNWGLGDAHDWAAAAQLAGDRILKDANPDLLIMIEGINWAGIPVDGFWHDRPLLKPVRTLSHTLVRSHKVVYAAHFYSYTGPQHSGATGTGETTDARYRDLGRADLFTVMRDTAGYVTESDRHYTAPVWISEFGIGKDATGADRTWFANTVDFLIDNDLDFAYWPVVGDHVNDQGNQWGLVRYDTAGGARSVTDADDWRGPHWRRLIAATGLTGQVPATRTWSMLRAQHTDANASLRAAADWDGGARKLTCPDDQRLIGISQRGQGALCTDATAADLWQSGTTATRINAQNSTTDWASGYTKYQCPTGQFMIGYSVRGVRLSAVLCAPARLPLAGTGRTLWDDRGDTRPASGEGGDYASGYYKAQCNADEYAAGIAFTTAWSRPGTPDALYCRHL</sequence>
<dbReference type="Gene3D" id="3.20.20.80">
    <property type="entry name" value="Glycosidases"/>
    <property type="match status" value="1"/>
</dbReference>